<evidence type="ECO:0000313" key="2">
    <source>
        <dbReference type="EMBL" id="RXI08735.1"/>
    </source>
</evidence>
<evidence type="ECO:0000313" key="3">
    <source>
        <dbReference type="Proteomes" id="UP000290289"/>
    </source>
</evidence>
<gene>
    <name evidence="2" type="ORF">DVH24_022879</name>
</gene>
<accession>A0A498KSR1</accession>
<comment type="caution">
    <text evidence="2">The sequence shown here is derived from an EMBL/GenBank/DDBJ whole genome shotgun (WGS) entry which is preliminary data.</text>
</comment>
<sequence>MVTENKHFSSKTVTKESSVANTSCRVYYGEAGAIPFMWESQPGTPKHKFSESSLPPLTPPPSYSTTLPSKKHIQQNPSSKAKFLGTIFPRLMKMVKAHNMLSPSPYPSLSSASSSSSASYSYSLSSSSSNSSSGLRTKKGRKNRCFSVSRMPLENNYEEDYYYDNHHRNSGSPTSALCSGGKRKGTISTNFHGIRGCYSVRKIKIACLSIVKP</sequence>
<dbReference type="OrthoDB" id="691043at2759"/>
<evidence type="ECO:0000256" key="1">
    <source>
        <dbReference type="SAM" id="MobiDB-lite"/>
    </source>
</evidence>
<proteinExistence type="predicted"/>
<dbReference type="PANTHER" id="PTHR33257">
    <property type="entry name" value="OS05G0165500 PROTEIN"/>
    <property type="match status" value="1"/>
</dbReference>
<name>A0A498KSR1_MALDO</name>
<protein>
    <submittedName>
        <fullName evidence="2">Uncharacterized protein</fullName>
    </submittedName>
</protein>
<dbReference type="EMBL" id="RDQH01000327">
    <property type="protein sequence ID" value="RXI08735.1"/>
    <property type="molecule type" value="Genomic_DNA"/>
</dbReference>
<keyword evidence="3" id="KW-1185">Reference proteome</keyword>
<dbReference type="AlphaFoldDB" id="A0A498KSR1"/>
<organism evidence="2 3">
    <name type="scientific">Malus domestica</name>
    <name type="common">Apple</name>
    <name type="synonym">Pyrus malus</name>
    <dbReference type="NCBI Taxonomy" id="3750"/>
    <lineage>
        <taxon>Eukaryota</taxon>
        <taxon>Viridiplantae</taxon>
        <taxon>Streptophyta</taxon>
        <taxon>Embryophyta</taxon>
        <taxon>Tracheophyta</taxon>
        <taxon>Spermatophyta</taxon>
        <taxon>Magnoliopsida</taxon>
        <taxon>eudicotyledons</taxon>
        <taxon>Gunneridae</taxon>
        <taxon>Pentapetalae</taxon>
        <taxon>rosids</taxon>
        <taxon>fabids</taxon>
        <taxon>Rosales</taxon>
        <taxon>Rosaceae</taxon>
        <taxon>Amygdaloideae</taxon>
        <taxon>Maleae</taxon>
        <taxon>Malus</taxon>
    </lineage>
</organism>
<dbReference type="Proteomes" id="UP000290289">
    <property type="component" value="Chromosome 1"/>
</dbReference>
<dbReference type="PANTHER" id="PTHR33257:SF4">
    <property type="entry name" value="EXPRESSED PROTEIN"/>
    <property type="match status" value="1"/>
</dbReference>
<feature type="region of interest" description="Disordered" evidence="1">
    <location>
        <begin position="45"/>
        <end position="78"/>
    </location>
</feature>
<reference evidence="2 3" key="1">
    <citation type="submission" date="2018-10" db="EMBL/GenBank/DDBJ databases">
        <title>A high-quality apple genome assembly.</title>
        <authorList>
            <person name="Hu J."/>
        </authorList>
    </citation>
    <scope>NUCLEOTIDE SEQUENCE [LARGE SCALE GENOMIC DNA]</scope>
    <source>
        <strain evidence="3">cv. HFTH1</strain>
        <tissue evidence="2">Young leaf</tissue>
    </source>
</reference>